<reference evidence="9" key="2">
    <citation type="submission" date="2025-05" db="UniProtKB">
        <authorList>
            <consortium name="RefSeq"/>
        </authorList>
    </citation>
    <scope>IDENTIFICATION</scope>
    <source>
        <strain evidence="9">Aabys</strain>
        <tissue evidence="9">Whole body</tissue>
    </source>
</reference>
<feature type="domain" description="Ig-like" evidence="6">
    <location>
        <begin position="2143"/>
        <end position="2231"/>
    </location>
</feature>
<dbReference type="PROSITE" id="PS50835">
    <property type="entry name" value="IG_LIKE"/>
    <property type="match status" value="6"/>
</dbReference>
<dbReference type="Gene3D" id="2.60.40.10">
    <property type="entry name" value="Immunoglobulins"/>
    <property type="match status" value="8"/>
</dbReference>
<feature type="compositionally biased region" description="Gly residues" evidence="5">
    <location>
        <begin position="41"/>
        <end position="50"/>
    </location>
</feature>
<feature type="compositionally biased region" description="Polar residues" evidence="5">
    <location>
        <begin position="1966"/>
        <end position="1977"/>
    </location>
</feature>
<dbReference type="OrthoDB" id="2152335at2759"/>
<accession>A0A1I8N6P0</accession>
<name>A0A1I8N6P0_MUSDO</name>
<feature type="region of interest" description="Disordered" evidence="5">
    <location>
        <begin position="1161"/>
        <end position="1191"/>
    </location>
</feature>
<evidence type="ECO:0000259" key="6">
    <source>
        <dbReference type="PROSITE" id="PS50835"/>
    </source>
</evidence>
<keyword evidence="8" id="KW-1185">Reference proteome</keyword>
<evidence type="ECO:0000256" key="1">
    <source>
        <dbReference type="ARBA" id="ARBA00004657"/>
    </source>
</evidence>
<evidence type="ECO:0000256" key="2">
    <source>
        <dbReference type="ARBA" id="ARBA00023157"/>
    </source>
</evidence>
<feature type="compositionally biased region" description="Low complexity" evidence="5">
    <location>
        <begin position="1787"/>
        <end position="1797"/>
    </location>
</feature>
<dbReference type="FunFam" id="2.60.40.10:FF:000660">
    <property type="entry name" value="Uncharacterized protein, isoform B"/>
    <property type="match status" value="1"/>
</dbReference>
<comment type="subcellular location">
    <subcellularLocation>
        <location evidence="1">Cytoplasm</location>
        <location evidence="1">Myofibril</location>
    </subcellularLocation>
</comment>
<dbReference type="SMART" id="SM00150">
    <property type="entry name" value="SPEC"/>
    <property type="match status" value="4"/>
</dbReference>
<dbReference type="Gene3D" id="1.20.58.60">
    <property type="match status" value="4"/>
</dbReference>
<dbReference type="GO" id="GO:0031430">
    <property type="term" value="C:M band"/>
    <property type="evidence" value="ECO:0007669"/>
    <property type="project" value="UniProtKB-ARBA"/>
</dbReference>
<dbReference type="FunFam" id="2.60.40.10:FF:000838">
    <property type="entry name" value="Uncharacterized protein, isoform F"/>
    <property type="match status" value="1"/>
</dbReference>
<dbReference type="InterPro" id="IPR007110">
    <property type="entry name" value="Ig-like_dom"/>
</dbReference>
<feature type="compositionally biased region" description="Low complexity" evidence="5">
    <location>
        <begin position="1986"/>
        <end position="1997"/>
    </location>
</feature>
<dbReference type="InterPro" id="IPR013098">
    <property type="entry name" value="Ig_I-set"/>
</dbReference>
<dbReference type="FunFam" id="2.60.40.10:FF:000519">
    <property type="entry name" value="Muscle M-line assembly protein unc-89"/>
    <property type="match status" value="1"/>
</dbReference>
<dbReference type="FunFam" id="2.60.40.10:FF:000632">
    <property type="entry name" value="Uncharacterized protein, isoform B"/>
    <property type="match status" value="1"/>
</dbReference>
<dbReference type="SMART" id="SM00408">
    <property type="entry name" value="IGc2"/>
    <property type="match status" value="8"/>
</dbReference>
<feature type="region of interest" description="Disordered" evidence="5">
    <location>
        <begin position="2526"/>
        <end position="2563"/>
    </location>
</feature>
<dbReference type="InterPro" id="IPR018159">
    <property type="entry name" value="Spectrin/alpha-actinin"/>
</dbReference>
<feature type="domain" description="Ig-like" evidence="6">
    <location>
        <begin position="1695"/>
        <end position="1783"/>
    </location>
</feature>
<feature type="region of interest" description="Disordered" evidence="5">
    <location>
        <begin position="1"/>
        <end position="70"/>
    </location>
</feature>
<feature type="compositionally biased region" description="Low complexity" evidence="5">
    <location>
        <begin position="9"/>
        <end position="21"/>
    </location>
</feature>
<dbReference type="SMART" id="SM00409">
    <property type="entry name" value="IG"/>
    <property type="match status" value="8"/>
</dbReference>
<feature type="region of interest" description="Disordered" evidence="5">
    <location>
        <begin position="1787"/>
        <end position="1808"/>
    </location>
</feature>
<dbReference type="Proteomes" id="UP001652621">
    <property type="component" value="Unplaced"/>
</dbReference>
<dbReference type="SUPFAM" id="SSF46966">
    <property type="entry name" value="Spectrin repeat"/>
    <property type="match status" value="4"/>
</dbReference>
<dbReference type="Pfam" id="PF25101">
    <property type="entry name" value="Spectrin_7"/>
    <property type="match status" value="1"/>
</dbReference>
<evidence type="ECO:0000256" key="5">
    <source>
        <dbReference type="SAM" id="MobiDB-lite"/>
    </source>
</evidence>
<feature type="domain" description="Ig-like" evidence="6">
    <location>
        <begin position="2951"/>
        <end position="3041"/>
    </location>
</feature>
<dbReference type="SUPFAM" id="SSF48726">
    <property type="entry name" value="Immunoglobulin"/>
    <property type="match status" value="8"/>
</dbReference>
<dbReference type="InterPro" id="IPR002017">
    <property type="entry name" value="Spectrin_repeat"/>
</dbReference>
<protein>
    <submittedName>
        <fullName evidence="9">Uncharacterized protein LOC101894461 isoform X3</fullName>
    </submittedName>
</protein>
<dbReference type="FunFam" id="2.60.40.10:FF:000032">
    <property type="entry name" value="palladin isoform X1"/>
    <property type="match status" value="1"/>
</dbReference>
<dbReference type="InterPro" id="IPR013783">
    <property type="entry name" value="Ig-like_fold"/>
</dbReference>
<feature type="domain" description="Ig-like" evidence="6">
    <location>
        <begin position="1587"/>
        <end position="1672"/>
    </location>
</feature>
<organism evidence="7">
    <name type="scientific">Musca domestica</name>
    <name type="common">House fly</name>
    <dbReference type="NCBI Taxonomy" id="7370"/>
    <lineage>
        <taxon>Eukaryota</taxon>
        <taxon>Metazoa</taxon>
        <taxon>Ecdysozoa</taxon>
        <taxon>Arthropoda</taxon>
        <taxon>Hexapoda</taxon>
        <taxon>Insecta</taxon>
        <taxon>Pterygota</taxon>
        <taxon>Neoptera</taxon>
        <taxon>Endopterygota</taxon>
        <taxon>Diptera</taxon>
        <taxon>Brachycera</taxon>
        <taxon>Muscomorpha</taxon>
        <taxon>Muscoidea</taxon>
        <taxon>Muscidae</taxon>
        <taxon>Musca</taxon>
    </lineage>
</organism>
<feature type="region of interest" description="Disordered" evidence="5">
    <location>
        <begin position="1966"/>
        <end position="2049"/>
    </location>
</feature>
<feature type="compositionally biased region" description="Basic and acidic residues" evidence="5">
    <location>
        <begin position="1798"/>
        <end position="1808"/>
    </location>
</feature>
<proteinExistence type="predicted"/>
<dbReference type="InterPro" id="IPR036179">
    <property type="entry name" value="Ig-like_dom_sf"/>
</dbReference>
<dbReference type="InterPro" id="IPR058157">
    <property type="entry name" value="Spectrin_met"/>
</dbReference>
<dbReference type="Pfam" id="PF07679">
    <property type="entry name" value="I-set"/>
    <property type="match status" value="8"/>
</dbReference>
<reference evidence="7" key="1">
    <citation type="submission" date="2020-05" db="UniProtKB">
        <authorList>
            <consortium name="EnsemblMetazoa"/>
        </authorList>
    </citation>
    <scope>IDENTIFICATION</scope>
    <source>
        <strain evidence="7">Aabys</strain>
    </source>
</reference>
<sequence>MERHRTLDSSMSSLYSGSNISQTPSRHYPPSSTAPSPTPSGQGGGGGVGPAGNQLMPQISQSDSIASGTSSMQGLRATTIGTVVVRCGPIQLVIALLQSTEKLYIKVVELEPKITTLGANLDESLRLQNDHDETLRNVQNLPGPMDEFVHKADKLLASKRISADLVNAMADTLNIIWADILHLMQDRQNILHLCTQFQDKMAQCQRRMDSLEVACIDTMIPIEVTAVQEFLSKFKQLRIDMLTAVMAALKDGNELLAQLQELENLETLDTRPEHIKRDAARAVHQVQQWLEALHDRRNTLEIAWQTRKTQLEQCLALAMLGRELIEVEASLQRQKDEISTLFSLGECEHTANLALQNYKEWKQQAMQLRDRALKITRAKEKLQSSGTFTGDEACARAYNVLSACSEHFDLIDQREHWLHQSRDFFSKADNTLKVLEKLEVELSNVKLPPNTPESYAMYAKVARDVAKFTEEPLRLGYSILDDVGRTQPETQGTKRVLDEIENRKAYIEGICANSNEEQQRVNQALKEFLAQYNDLLQWLMSSGQQYLQQNIHMGKTLEQSKQFLLQHHELMQDLEIKGELINLLLESIKTHLESLSAQQRYDVDSKAESLHKHWIELKDLVLKRVDCVSVLIEFFEKANEFGSQMDNLKRQLALTPNEGKLQFLQETWKNMQSDFGDLNNLASRFLNLKILDPYLDTKPSAKAVEDILNGFSKQQIDVTTSFENWTTHITEKREVETILETIMSQNQETAAKTTNVDTQLYPIFTSPSVDAKQLHTITSEKLKLVLQDIDQAQNEIQERVHTTLNIQTKDPEAMQKIEQVISNLRTLKSKLDGIRYDYKTLVESSLQFLESVQRIHQEIADFFARQKQTQQNSNDAIERCIAEHEKFRDLTMDSFRSLITQSEILIDRVRALEPPGAKEVDTDRILKLMENLRMYFESCNGERMSSLERLERLEKFKSDLLDINRSLDSVSRQLQEINGQNVDSLAAAKTTSLAFEYFERTIELLEKRIEKFTETTTQQLLVSNPESEAYFREELRKLNEKWQQFRDQVKTKRNSLNQATEFFEVVEKIDCEYREINYFYNSVSNKITYLRDPVEASNLVNDIDKYVNEREAPLRQKLESAAKCSHDMSKVSQLFNDVMTIFQSFMKLKSDITIVSERLKGEERAREQREREAREQAEREKAMREAEAREKAAREQEARLLALKEQAAREQFERERLALELAAREKAVREEEQRLLLIREQAAREQAAREQQAREEEQARLRALRDEEARLQAVREQTLREQTIREQKAREEEETRLRKIREEEIRLQTLREQAVREEEARIQTLREQTKREEEARMLALKEQVQREESIKRLQSMHEQIDHQRIVTENIRKDIEINHIFTEIKYSSPVFVKPLKDAVTRENDKFTFECEVTGSPEPTIEWYKDGILIQNNPDYKTTYDKGMCRLVIEETFAADSARFTCRASNLVGNATTSANLSVRENAAEVQMIPPRIVRYLASASAKEGSSFEFSCIVTGNPLPTVQWYKNDKCIDDCPDYVISYNNGEAKLRFEEVFLEDDAVYTCSASNPAGIEHCSASLIVEPLEPTEVPHFKIPLNNAMARVGQKVKLEALIGGIPRPEIYWLHNGKQYFPRDVKYEYGRVTLIIPQAYPNDAGVYVLTAKNLAGEAYSSCNVIVKGRLPNETSDSEMASDMEPVKPTVQLSLKDVSIVEGKPVRLDCIIVGQPEPEVIWYHNERPIKESADLKLLFQGDKCSLVIEEAYQDDAGNYKVVAINSAGEATSSCEVKIAPSAESETASVAESETKKEEEVTKTVTVEKETAAVQEVVVEDVGEDEEEDAQEVEEEVVEEVEEEEVEEEEEQFLEFVKQIQDQTAELGETVKLEVVVKAKPQANVEWALNGTAIKGDEENFALSSSGDNFSLTIKKMSTSTAGKVEVTARNPVGVAKTVAFLGLSTSELDLEDMTDDDSVAQSLTQDNSGSASVTIEKKTVTSTTTQSVERSSNAEPQPTETVDAAPKKEVLLLETTVTGAPAPVHDPAVPSSPSSTRKPYAPRFTTPLAGKIVDQGADVSMEAVIDGFPSPDIKVEKNGYDLPQNGRITVEKNSNHVTIDFKDVNHSDAGRYAVTASNVAGQATSTADLIVKKTIFPPVFGKRLQAQVMKKNEKIVMEVEVTGLPAPSVVWMKDDKPLAEAGLSQHRLLENGNSHTLIIERGQISDSGKYMVKATNAAGEAKSIADCAVLEPTPERMQEVVKTVVYERPDAFTTEGYSVTSMTKNVSYNMSSTSGGPKPFGAEPATQQPAGYRPVAPPSPVPAQRKTPAAEYSDYCSEVDERFRSVSRASDNEIKGYRVVYPPTPKPTINGHKSPVVVVTPSPMEFEPTPPTTGPSYAAKPKFEQPRQFGGYQAPKTQFTPAQNQQVFKPKPVAAKFLAAAAQQQQQFAPPPQPIPRDFHQQQPRGVAPQPGMYYNAVAGSPMHMPHMATETKNSMQMKESSESCQRVVNMQQTQRVMHYDNQNYNNTNNNLGYQYQQPMEQFPPYSPTPSPRATPGRQRVPPPATPTKFVPGKFHDSGYSNEIDKVRIAPLWTPMGPSGPLRYRHVEAPKSRSTSLPRSYERVLSPMEFDRGPEMPTKIRVDVETIRRDRANNIGQQNRTQSLNRNSSMRSNQQYYQTNSYDQGGLPQTYPRDGGYNAANSWQSQAEHQAKSMSSSFMQKTQKFSENIKEDMHKYSSSSTNTSNLVNGSGSPMGFRPGFQRAPSEGDNRPQAYHDESRVSQYGTKCVDPNTGLVYFKYDFGYEFGILFPGEGHKFVASQWNKSTLPTSHKQNFPKVTGRKNLYPLAGGRDLVIPVQHERTHITPSPVNGGYYSDTDAAAGHYRGGSSYRSITPNLTSPSPSFATNRLKKRYSLPNTQAIDINIDRLHSGDSLNNLSSLPLTGQQGYPQDVPVNYSREEFVPIAPIFITPLKDHAVAIGQTARFECIVQSHPTPSVTWTRNGYNLECSPKHIVEYRNGVCRLTIPQAYPEDAGTYSCTAANPLGVATSNAKLEVNNQYKAVHIFK</sequence>
<feature type="compositionally biased region" description="Polar residues" evidence="5">
    <location>
        <begin position="55"/>
        <end position="70"/>
    </location>
</feature>
<evidence type="ECO:0000313" key="7">
    <source>
        <dbReference type="EnsemblMetazoa" id="MDOA012096-PH"/>
    </source>
</evidence>
<dbReference type="InterPro" id="IPR003598">
    <property type="entry name" value="Ig_sub2"/>
</dbReference>
<dbReference type="FunFam" id="2.60.40.10:FF:000772">
    <property type="entry name" value="Uncharacterized protein, isoform B"/>
    <property type="match status" value="1"/>
</dbReference>
<dbReference type="RefSeq" id="XP_058980468.1">
    <property type="nucleotide sequence ID" value="XM_059124485.1"/>
</dbReference>
<evidence type="ECO:0000256" key="3">
    <source>
        <dbReference type="ARBA" id="ARBA00023319"/>
    </source>
</evidence>
<dbReference type="EnsemblMetazoa" id="MDOA012096-RH">
    <property type="protein sequence ID" value="MDOA012096-PH"/>
    <property type="gene ID" value="MDOA012096"/>
</dbReference>
<feature type="coiled-coil region" evidence="4">
    <location>
        <begin position="1828"/>
        <end position="1871"/>
    </location>
</feature>
<evidence type="ECO:0000256" key="4">
    <source>
        <dbReference type="SAM" id="Coils"/>
    </source>
</evidence>
<keyword evidence="4" id="KW-0175">Coiled coil</keyword>
<dbReference type="InterPro" id="IPR003599">
    <property type="entry name" value="Ig_sub"/>
</dbReference>
<feature type="region of interest" description="Disordered" evidence="5">
    <location>
        <begin position="2636"/>
        <end position="2657"/>
    </location>
</feature>
<keyword evidence="3" id="KW-0393">Immunoglobulin domain</keyword>
<dbReference type="FunFam" id="2.60.40.10:FF:001151">
    <property type="entry name" value="Uncharacterized protein, isoform F"/>
    <property type="match status" value="1"/>
</dbReference>
<feature type="coiled-coil region" evidence="4">
    <location>
        <begin position="317"/>
        <end position="371"/>
    </location>
</feature>
<gene>
    <name evidence="7" type="primary">101894461</name>
    <name evidence="9" type="synonym">LOC101894461</name>
</gene>
<dbReference type="CDD" id="cd00176">
    <property type="entry name" value="SPEC"/>
    <property type="match status" value="1"/>
</dbReference>
<dbReference type="GO" id="GO:0045214">
    <property type="term" value="P:sarcomere organization"/>
    <property type="evidence" value="ECO:0007669"/>
    <property type="project" value="UniProtKB-ARBA"/>
</dbReference>
<feature type="domain" description="Ig-like" evidence="6">
    <location>
        <begin position="1489"/>
        <end position="1577"/>
    </location>
</feature>
<dbReference type="VEuPathDB" id="VectorBase:MDOA012096"/>
<dbReference type="Pfam" id="PF00435">
    <property type="entry name" value="Spectrin"/>
    <property type="match status" value="1"/>
</dbReference>
<feature type="domain" description="Ig-like" evidence="6">
    <location>
        <begin position="1388"/>
        <end position="1476"/>
    </location>
</feature>
<evidence type="ECO:0000313" key="9">
    <source>
        <dbReference type="RefSeq" id="XP_058980468.1"/>
    </source>
</evidence>
<evidence type="ECO:0000313" key="8">
    <source>
        <dbReference type="Proteomes" id="UP001652621"/>
    </source>
</evidence>
<keyword evidence="2" id="KW-1015">Disulfide bond</keyword>
<feature type="region of interest" description="Disordered" evidence="5">
    <location>
        <begin position="2277"/>
        <end position="2315"/>
    </location>
</feature>
<dbReference type="VEuPathDB" id="VectorBase:MDOMA2_011682"/>
<dbReference type="PANTHER" id="PTHR47633">
    <property type="entry name" value="IMMUNOGLOBULIN"/>
    <property type="match status" value="1"/>
</dbReference>
<feature type="compositionally biased region" description="Polar residues" evidence="5">
    <location>
        <begin position="2640"/>
        <end position="2657"/>
    </location>
</feature>